<organism evidence="2 3">
    <name type="scientific">Virgisporangium aliadipatigenens</name>
    <dbReference type="NCBI Taxonomy" id="741659"/>
    <lineage>
        <taxon>Bacteria</taxon>
        <taxon>Bacillati</taxon>
        <taxon>Actinomycetota</taxon>
        <taxon>Actinomycetes</taxon>
        <taxon>Micromonosporales</taxon>
        <taxon>Micromonosporaceae</taxon>
        <taxon>Virgisporangium</taxon>
    </lineage>
</organism>
<dbReference type="Proteomes" id="UP000619260">
    <property type="component" value="Unassembled WGS sequence"/>
</dbReference>
<dbReference type="Gene3D" id="3.40.630.30">
    <property type="match status" value="1"/>
</dbReference>
<protein>
    <submittedName>
        <fullName evidence="2">GNAT family acetyltransferase</fullName>
    </submittedName>
</protein>
<dbReference type="PANTHER" id="PTHR43792">
    <property type="entry name" value="GNAT FAMILY, PUTATIVE (AFU_ORTHOLOGUE AFUA_3G00765)-RELATED-RELATED"/>
    <property type="match status" value="1"/>
</dbReference>
<dbReference type="Pfam" id="PF13302">
    <property type="entry name" value="Acetyltransf_3"/>
    <property type="match status" value="1"/>
</dbReference>
<dbReference type="RefSeq" id="WP_203897087.1">
    <property type="nucleotide sequence ID" value="NZ_BOPF01000002.1"/>
</dbReference>
<feature type="domain" description="N-acetyltransferase" evidence="1">
    <location>
        <begin position="11"/>
        <end position="176"/>
    </location>
</feature>
<proteinExistence type="predicted"/>
<dbReference type="EMBL" id="BOPF01000002">
    <property type="protein sequence ID" value="GIJ43523.1"/>
    <property type="molecule type" value="Genomic_DNA"/>
</dbReference>
<reference evidence="2" key="1">
    <citation type="submission" date="2021-01" db="EMBL/GenBank/DDBJ databases">
        <title>Whole genome shotgun sequence of Virgisporangium aliadipatigenens NBRC 105644.</title>
        <authorList>
            <person name="Komaki H."/>
            <person name="Tamura T."/>
        </authorList>
    </citation>
    <scope>NUCLEOTIDE SEQUENCE</scope>
    <source>
        <strain evidence="2">NBRC 105644</strain>
    </source>
</reference>
<gene>
    <name evidence="2" type="ORF">Val02_04090</name>
</gene>
<dbReference type="SUPFAM" id="SSF55729">
    <property type="entry name" value="Acyl-CoA N-acyltransferases (Nat)"/>
    <property type="match status" value="1"/>
</dbReference>
<dbReference type="PROSITE" id="PS51186">
    <property type="entry name" value="GNAT"/>
    <property type="match status" value="1"/>
</dbReference>
<comment type="caution">
    <text evidence="2">The sequence shown here is derived from an EMBL/GenBank/DDBJ whole genome shotgun (WGS) entry which is preliminary data.</text>
</comment>
<dbReference type="InterPro" id="IPR000182">
    <property type="entry name" value="GNAT_dom"/>
</dbReference>
<sequence>MAQPVLRTERLVLVPLADEHLDLEVELDSDPEVLRFLFGRARSRDEVAVAHERRMAAAVPVDGLGNWMAFTPEDDFVGLMMLPPTDQPGAAELGYRLLRRHWRQGLASEASRALLAHGFDTVGLARVIATTMTVNTGSRRVMERLGMRYVRTFHLEFDDPVPGTEQGEVEYEITRSGWAGRPPR</sequence>
<keyword evidence="3" id="KW-1185">Reference proteome</keyword>
<dbReference type="AlphaFoldDB" id="A0A8J3YGE5"/>
<dbReference type="PANTHER" id="PTHR43792:SF16">
    <property type="entry name" value="N-ACETYLTRANSFERASE DOMAIN-CONTAINING PROTEIN"/>
    <property type="match status" value="1"/>
</dbReference>
<evidence type="ECO:0000259" key="1">
    <source>
        <dbReference type="PROSITE" id="PS51186"/>
    </source>
</evidence>
<evidence type="ECO:0000313" key="2">
    <source>
        <dbReference type="EMBL" id="GIJ43523.1"/>
    </source>
</evidence>
<dbReference type="GO" id="GO:0016747">
    <property type="term" value="F:acyltransferase activity, transferring groups other than amino-acyl groups"/>
    <property type="evidence" value="ECO:0007669"/>
    <property type="project" value="InterPro"/>
</dbReference>
<dbReference type="InterPro" id="IPR051531">
    <property type="entry name" value="N-acetyltransferase"/>
</dbReference>
<accession>A0A8J3YGE5</accession>
<name>A0A8J3YGE5_9ACTN</name>
<dbReference type="InterPro" id="IPR016181">
    <property type="entry name" value="Acyl_CoA_acyltransferase"/>
</dbReference>
<evidence type="ECO:0000313" key="3">
    <source>
        <dbReference type="Proteomes" id="UP000619260"/>
    </source>
</evidence>